<feature type="transmembrane region" description="Helical" evidence="1">
    <location>
        <begin position="184"/>
        <end position="202"/>
    </location>
</feature>
<dbReference type="PANTHER" id="PTHR39470">
    <property type="entry name" value="CHROMOSOME 10, WHOLE GENOME SHOTGUN SEQUENCE"/>
    <property type="match status" value="1"/>
</dbReference>
<feature type="transmembrane region" description="Helical" evidence="1">
    <location>
        <begin position="222"/>
        <end position="244"/>
    </location>
</feature>
<evidence type="ECO:0000313" key="3">
    <source>
        <dbReference type="Proteomes" id="UP000272025"/>
    </source>
</evidence>
<dbReference type="RefSeq" id="XP_028470279.1">
    <property type="nucleotide sequence ID" value="XM_028608577.1"/>
</dbReference>
<reference evidence="2 3" key="1">
    <citation type="journal article" date="2018" name="Mol. Ecol.">
        <title>The obligate alkalophilic soda-lake fungus Sodiomyces alkalinus has shifted to a protein diet.</title>
        <authorList>
            <person name="Grum-Grzhimaylo A.A."/>
            <person name="Falkoski D.L."/>
            <person name="van den Heuvel J."/>
            <person name="Valero-Jimenez C.A."/>
            <person name="Min B."/>
            <person name="Choi I.G."/>
            <person name="Lipzen A."/>
            <person name="Daum C.G."/>
            <person name="Aanen D.K."/>
            <person name="Tsang A."/>
            <person name="Henrissat B."/>
            <person name="Bilanenko E.N."/>
            <person name="de Vries R.P."/>
            <person name="van Kan J.A.L."/>
            <person name="Grigoriev I.V."/>
            <person name="Debets A.J.M."/>
        </authorList>
    </citation>
    <scope>NUCLEOTIDE SEQUENCE [LARGE SCALE GENOMIC DNA]</scope>
    <source>
        <strain evidence="2 3">F11</strain>
    </source>
</reference>
<feature type="transmembrane region" description="Helical" evidence="1">
    <location>
        <begin position="6"/>
        <end position="27"/>
    </location>
</feature>
<accession>A0A3N2Q6R5</accession>
<dbReference type="STRING" id="1314773.A0A3N2Q6R5"/>
<dbReference type="PANTHER" id="PTHR39470:SF1">
    <property type="entry name" value="CHORISMATE SYNTHASE PROTEIN"/>
    <property type="match status" value="1"/>
</dbReference>
<feature type="transmembrane region" description="Helical" evidence="1">
    <location>
        <begin position="39"/>
        <end position="64"/>
    </location>
</feature>
<evidence type="ECO:0000313" key="2">
    <source>
        <dbReference type="EMBL" id="ROT42473.1"/>
    </source>
</evidence>
<dbReference type="AlphaFoldDB" id="A0A3N2Q6R5"/>
<proteinExistence type="predicted"/>
<keyword evidence="3" id="KW-1185">Reference proteome</keyword>
<protein>
    <submittedName>
        <fullName evidence="2">Uncharacterized protein</fullName>
    </submittedName>
</protein>
<keyword evidence="1" id="KW-0472">Membrane</keyword>
<dbReference type="EMBL" id="ML119051">
    <property type="protein sequence ID" value="ROT42473.1"/>
    <property type="molecule type" value="Genomic_DNA"/>
</dbReference>
<keyword evidence="1" id="KW-0812">Transmembrane</keyword>
<gene>
    <name evidence="2" type="ORF">SODALDRAFT_287746</name>
</gene>
<evidence type="ECO:0000256" key="1">
    <source>
        <dbReference type="SAM" id="Phobius"/>
    </source>
</evidence>
<dbReference type="OrthoDB" id="4218123at2759"/>
<organism evidence="2 3">
    <name type="scientific">Sodiomyces alkalinus (strain CBS 110278 / VKM F-3762 / F11)</name>
    <name type="common">Alkaliphilic filamentous fungus</name>
    <dbReference type="NCBI Taxonomy" id="1314773"/>
    <lineage>
        <taxon>Eukaryota</taxon>
        <taxon>Fungi</taxon>
        <taxon>Dikarya</taxon>
        <taxon>Ascomycota</taxon>
        <taxon>Pezizomycotina</taxon>
        <taxon>Sordariomycetes</taxon>
        <taxon>Hypocreomycetidae</taxon>
        <taxon>Glomerellales</taxon>
        <taxon>Plectosphaerellaceae</taxon>
        <taxon>Sodiomyces</taxon>
    </lineage>
</organism>
<keyword evidence="1" id="KW-1133">Transmembrane helix</keyword>
<feature type="transmembrane region" description="Helical" evidence="1">
    <location>
        <begin position="145"/>
        <end position="172"/>
    </location>
</feature>
<name>A0A3N2Q6R5_SODAK</name>
<dbReference type="Proteomes" id="UP000272025">
    <property type="component" value="Unassembled WGS sequence"/>
</dbReference>
<sequence>MALTWANIRSLAIFFGPILLPKAIGYYKSLRAARARANLPIVAVPAHIQGVLALLASTALFLLVRSTPFFAPENVFQATQSRLQINTDVLFNRLRSLRPDNVLTPDDEALRSKFVNLESRLLYFQYGPDVLAACPFCSSDDPGSYFYYALPALLAPHVLNLLVLAAATSRLFSGHHGPRWRPRVTLAVVGLALLDVYLLSAYDARANAAALRLSELDFYFWSARALRLVALAALDAGLAFVLYLSSTNRAFSTLAASPAARVDGLARGITLVRRRVSALYFVRSATAWDENLRSRSDAWWARDARFMGEVMQEPEVAESVNDAIGSGRVDLEKINSEAEGYVRAALQPPPKEGEAPVTMVG</sequence>
<dbReference type="GeneID" id="39577055"/>